<sequence>MTFLRTLTAAIFGFAFSLIAFAAFYVRGDLGAVFRYLGARGDARRLEAAGGSPEQLAAAQAQVHALADAAADPDFAVRMLPLALLLGVLAGYALWRLFGSREGRADAGDVQERMLLRLAYRKGGRFSLDDLTSSSPLTEVQAVQVVRRMKEAGRLRDAGSGLYELV</sequence>
<dbReference type="Proteomes" id="UP000007718">
    <property type="component" value="Chromosome"/>
</dbReference>
<dbReference type="KEGG" id="dpt:Deipr_1417"/>
<keyword evidence="3" id="KW-1185">Reference proteome</keyword>
<reference evidence="3" key="1">
    <citation type="submission" date="2011-02" db="EMBL/GenBank/DDBJ databases">
        <title>The complete sequence of chromosome of Deinococcus proteolyticus DSM 20540.</title>
        <authorList>
            <consortium name="US DOE Joint Genome Institute (JGI-PGF)"/>
            <person name="Lucas S."/>
            <person name="Copeland A."/>
            <person name="Lapidus A."/>
            <person name="Bruce D."/>
            <person name="Goodwin L."/>
            <person name="Pitluck S."/>
            <person name="Kyrpides N."/>
            <person name="Mavromatis K."/>
            <person name="Pagani I."/>
            <person name="Ivanova N."/>
            <person name="Ovchinnikova G."/>
            <person name="Zeytun A."/>
            <person name="Detter J.C."/>
            <person name="Han C."/>
            <person name="Land M."/>
            <person name="Hauser L."/>
            <person name="Markowitz V."/>
            <person name="Cheng J.-F."/>
            <person name="Hugenholtz P."/>
            <person name="Woyke T."/>
            <person name="Wu D."/>
            <person name="Pukall R."/>
            <person name="Steenblock K."/>
            <person name="Brambilla E."/>
            <person name="Klenk H.-P."/>
            <person name="Eisen J.A."/>
        </authorList>
    </citation>
    <scope>NUCLEOTIDE SEQUENCE [LARGE SCALE GENOMIC DNA]</scope>
    <source>
        <strain evidence="3">ATCC 35074 / DSM 20540 / JCM 6276 / NBRC 101906 / NCIMB 13154 / VKM Ac-1939 / CCM 2703 / MRP</strain>
    </source>
</reference>
<keyword evidence="1" id="KW-0472">Membrane</keyword>
<organism evidence="2 3">
    <name type="scientific">Deinococcus proteolyticus (strain ATCC 35074 / DSM 20540 / JCM 6276 / NBRC 101906 / NCIMB 13154 / VKM Ac-1939 / CCM 2703 / MRP)</name>
    <dbReference type="NCBI Taxonomy" id="693977"/>
    <lineage>
        <taxon>Bacteria</taxon>
        <taxon>Thermotogati</taxon>
        <taxon>Deinococcota</taxon>
        <taxon>Deinococci</taxon>
        <taxon>Deinococcales</taxon>
        <taxon>Deinococcaceae</taxon>
        <taxon>Deinococcus</taxon>
    </lineage>
</organism>
<dbReference type="HOGENOM" id="CLU_1583790_0_0_0"/>
<evidence type="ECO:0000313" key="3">
    <source>
        <dbReference type="Proteomes" id="UP000007718"/>
    </source>
</evidence>
<name>F0RJI9_DEIPM</name>
<dbReference type="OrthoDB" id="73835at2"/>
<dbReference type="STRING" id="693977.Deipr_1417"/>
<evidence type="ECO:0000313" key="2">
    <source>
        <dbReference type="EMBL" id="ADY26559.1"/>
    </source>
</evidence>
<gene>
    <name evidence="2" type="ordered locus">Deipr_1417</name>
</gene>
<reference evidence="2 3" key="2">
    <citation type="journal article" date="2012" name="Stand. Genomic Sci.">
        <title>Complete genome sequence of the orange-red pigmented, radioresistant Deinococcus proteolyticus type strain (MRP(T)).</title>
        <authorList>
            <person name="Copeland A."/>
            <person name="Zeytun A."/>
            <person name="Yassawong M."/>
            <person name="Nolan M."/>
            <person name="Lucas S."/>
            <person name="Hammon N."/>
            <person name="Deshpande S."/>
            <person name="Cheng J.F."/>
            <person name="Han C."/>
            <person name="Tapia R."/>
            <person name="Goodwin L.A."/>
            <person name="Pitluck S."/>
            <person name="Mavromatis K."/>
            <person name="Liolios K."/>
            <person name="Pagani I."/>
            <person name="Ivanova N."/>
            <person name="Mikhailova N."/>
            <person name="Pati A."/>
            <person name="Chen A."/>
            <person name="Palaniappan K."/>
            <person name="Land M."/>
            <person name="Hauser L."/>
            <person name="Jeffries C.D."/>
            <person name="Brambilla E.M."/>
            <person name="Rohde M."/>
            <person name="Sikorski J."/>
            <person name="Pukall R."/>
            <person name="Goker M."/>
            <person name="Detter J.C."/>
            <person name="Woyke T."/>
            <person name="Bristow J."/>
            <person name="Eisen J.A."/>
            <person name="Markowitz V."/>
            <person name="Hugenholtz P."/>
            <person name="Kyrpides N.C."/>
            <person name="Klenk H.P."/>
            <person name="Lapidus A."/>
        </authorList>
    </citation>
    <scope>NUCLEOTIDE SEQUENCE [LARGE SCALE GENOMIC DNA]</scope>
    <source>
        <strain evidence="3">ATCC 35074 / DSM 20540 / JCM 6276 / NBRC 101906 / NCIMB 13154 / VKM Ac-1939 / CCM 2703 / MRP</strain>
    </source>
</reference>
<evidence type="ECO:0000256" key="1">
    <source>
        <dbReference type="SAM" id="Phobius"/>
    </source>
</evidence>
<protein>
    <submittedName>
        <fullName evidence="2">Uncharacterized protein</fullName>
    </submittedName>
</protein>
<feature type="transmembrane region" description="Helical" evidence="1">
    <location>
        <begin position="75"/>
        <end position="95"/>
    </location>
</feature>
<proteinExistence type="predicted"/>
<accession>F0RJI9</accession>
<dbReference type="AlphaFoldDB" id="F0RJI9"/>
<keyword evidence="1" id="KW-0812">Transmembrane</keyword>
<dbReference type="RefSeq" id="WP_013615168.1">
    <property type="nucleotide sequence ID" value="NC_015161.1"/>
</dbReference>
<keyword evidence="1" id="KW-1133">Transmembrane helix</keyword>
<dbReference type="EMBL" id="CP002536">
    <property type="protein sequence ID" value="ADY26559.1"/>
    <property type="molecule type" value="Genomic_DNA"/>
</dbReference>